<reference evidence="13" key="1">
    <citation type="journal article" date="2013" name="Nature">
        <title>Pan genome of the phytoplankton Emiliania underpins its global distribution.</title>
        <authorList>
            <person name="Read B.A."/>
            <person name="Kegel J."/>
            <person name="Klute M.J."/>
            <person name="Kuo A."/>
            <person name="Lefebvre S.C."/>
            <person name="Maumus F."/>
            <person name="Mayer C."/>
            <person name="Miller J."/>
            <person name="Monier A."/>
            <person name="Salamov A."/>
            <person name="Young J."/>
            <person name="Aguilar M."/>
            <person name="Claverie J.M."/>
            <person name="Frickenhaus S."/>
            <person name="Gonzalez K."/>
            <person name="Herman E.K."/>
            <person name="Lin Y.C."/>
            <person name="Napier J."/>
            <person name="Ogata H."/>
            <person name="Sarno A.F."/>
            <person name="Shmutz J."/>
            <person name="Schroeder D."/>
            <person name="de Vargas C."/>
            <person name="Verret F."/>
            <person name="von Dassow P."/>
            <person name="Valentin K."/>
            <person name="Van de Peer Y."/>
            <person name="Wheeler G."/>
            <person name="Dacks J.B."/>
            <person name="Delwiche C.F."/>
            <person name="Dyhrman S.T."/>
            <person name="Glockner G."/>
            <person name="John U."/>
            <person name="Richards T."/>
            <person name="Worden A.Z."/>
            <person name="Zhang X."/>
            <person name="Grigoriev I.V."/>
            <person name="Allen A.E."/>
            <person name="Bidle K."/>
            <person name="Borodovsky M."/>
            <person name="Bowler C."/>
            <person name="Brownlee C."/>
            <person name="Cock J.M."/>
            <person name="Elias M."/>
            <person name="Gladyshev V.N."/>
            <person name="Groth M."/>
            <person name="Guda C."/>
            <person name="Hadaegh A."/>
            <person name="Iglesias-Rodriguez M.D."/>
            <person name="Jenkins J."/>
            <person name="Jones B.M."/>
            <person name="Lawson T."/>
            <person name="Leese F."/>
            <person name="Lindquist E."/>
            <person name="Lobanov A."/>
            <person name="Lomsadze A."/>
            <person name="Malik S.B."/>
            <person name="Marsh M.E."/>
            <person name="Mackinder L."/>
            <person name="Mock T."/>
            <person name="Mueller-Roeber B."/>
            <person name="Pagarete A."/>
            <person name="Parker M."/>
            <person name="Probert I."/>
            <person name="Quesneville H."/>
            <person name="Raines C."/>
            <person name="Rensing S.A."/>
            <person name="Riano-Pachon D.M."/>
            <person name="Richier S."/>
            <person name="Rokitta S."/>
            <person name="Shiraiwa Y."/>
            <person name="Soanes D.M."/>
            <person name="van der Giezen M."/>
            <person name="Wahlund T.M."/>
            <person name="Williams B."/>
            <person name="Wilson W."/>
            <person name="Wolfe G."/>
            <person name="Wurch L.L."/>
        </authorList>
    </citation>
    <scope>NUCLEOTIDE SEQUENCE</scope>
</reference>
<dbReference type="PROSITE" id="PS00107">
    <property type="entry name" value="PROTEIN_KINASE_ATP"/>
    <property type="match status" value="1"/>
</dbReference>
<dbReference type="PROSITE" id="PS50011">
    <property type="entry name" value="PROTEIN_KINASE_DOM"/>
    <property type="match status" value="1"/>
</dbReference>
<sequence length="177" mass="19619">MKLSKSGGTTRPPFRPDLFTVEAYKAGKLVELKPLGSGSFGSVMMVEDRTTGSRCALKRIDMRQLSQRKRAQALAEADMMRQLVHPCICGFYGSFIDADIVHIGMELCSGGTIDSWIESRRGASLPSEVILDCFLQVAAGLRHVHRRKVLHRDIKASNIFLSRRKAPPAGLEMNESE</sequence>
<dbReference type="RefSeq" id="XP_005769625.1">
    <property type="nucleotide sequence ID" value="XM_005769568.1"/>
</dbReference>
<keyword evidence="2 10" id="KW-0723">Serine/threonine-protein kinase</keyword>
<evidence type="ECO:0000256" key="7">
    <source>
        <dbReference type="ARBA" id="ARBA00047899"/>
    </source>
</evidence>
<feature type="binding site" evidence="9">
    <location>
        <position position="58"/>
    </location>
    <ligand>
        <name>ATP</name>
        <dbReference type="ChEBI" id="CHEBI:30616"/>
    </ligand>
</feature>
<dbReference type="STRING" id="2903.R1E2D7"/>
<dbReference type="InterPro" id="IPR000719">
    <property type="entry name" value="Prot_kinase_dom"/>
</dbReference>
<evidence type="ECO:0000256" key="10">
    <source>
        <dbReference type="RuleBase" id="RU000304"/>
    </source>
</evidence>
<accession>A0A0D3J111</accession>
<evidence type="ECO:0000256" key="3">
    <source>
        <dbReference type="ARBA" id="ARBA00022679"/>
    </source>
</evidence>
<evidence type="ECO:0000313" key="13">
    <source>
        <dbReference type="Proteomes" id="UP000013827"/>
    </source>
</evidence>
<dbReference type="GO" id="GO:0005524">
    <property type="term" value="F:ATP binding"/>
    <property type="evidence" value="ECO:0007669"/>
    <property type="project" value="UniProtKB-UniRule"/>
</dbReference>
<dbReference type="PANTHER" id="PTHR44899:SF3">
    <property type="entry name" value="SERINE_THREONINE-PROTEIN KINASE NEK1"/>
    <property type="match status" value="1"/>
</dbReference>
<dbReference type="GeneID" id="17263343"/>
<evidence type="ECO:0000256" key="4">
    <source>
        <dbReference type="ARBA" id="ARBA00022741"/>
    </source>
</evidence>
<keyword evidence="5" id="KW-0418">Kinase</keyword>
<evidence type="ECO:0000256" key="1">
    <source>
        <dbReference type="ARBA" id="ARBA00012513"/>
    </source>
</evidence>
<comment type="similarity">
    <text evidence="10">Belongs to the protein kinase superfamily.</text>
</comment>
<keyword evidence="3" id="KW-0808">Transferase</keyword>
<organism evidence="12 13">
    <name type="scientific">Emiliania huxleyi (strain CCMP1516)</name>
    <dbReference type="NCBI Taxonomy" id="280463"/>
    <lineage>
        <taxon>Eukaryota</taxon>
        <taxon>Haptista</taxon>
        <taxon>Haptophyta</taxon>
        <taxon>Prymnesiophyceae</taxon>
        <taxon>Isochrysidales</taxon>
        <taxon>Noelaerhabdaceae</taxon>
        <taxon>Emiliania</taxon>
    </lineage>
</organism>
<comment type="catalytic activity">
    <reaction evidence="8">
        <text>L-seryl-[protein] + ATP = O-phospho-L-seryl-[protein] + ADP + H(+)</text>
        <dbReference type="Rhea" id="RHEA:17989"/>
        <dbReference type="Rhea" id="RHEA-COMP:9863"/>
        <dbReference type="Rhea" id="RHEA-COMP:11604"/>
        <dbReference type="ChEBI" id="CHEBI:15378"/>
        <dbReference type="ChEBI" id="CHEBI:29999"/>
        <dbReference type="ChEBI" id="CHEBI:30616"/>
        <dbReference type="ChEBI" id="CHEBI:83421"/>
        <dbReference type="ChEBI" id="CHEBI:456216"/>
        <dbReference type="EC" id="2.7.11.1"/>
    </reaction>
</comment>
<dbReference type="EC" id="2.7.11.1" evidence="1"/>
<dbReference type="InterPro" id="IPR017441">
    <property type="entry name" value="Protein_kinase_ATP_BS"/>
</dbReference>
<dbReference type="OMA" id="HESFVEW"/>
<name>A0A0D3J111_EMIH1</name>
<evidence type="ECO:0000259" key="11">
    <source>
        <dbReference type="PROSITE" id="PS50011"/>
    </source>
</evidence>
<dbReference type="Gene3D" id="1.10.510.10">
    <property type="entry name" value="Transferase(Phosphotransferase) domain 1"/>
    <property type="match status" value="1"/>
</dbReference>
<dbReference type="eggNOG" id="KOG0589">
    <property type="taxonomic scope" value="Eukaryota"/>
</dbReference>
<dbReference type="AlphaFoldDB" id="A0A0D3J111"/>
<dbReference type="SMART" id="SM00220">
    <property type="entry name" value="S_TKc"/>
    <property type="match status" value="1"/>
</dbReference>
<dbReference type="SUPFAM" id="SSF56112">
    <property type="entry name" value="Protein kinase-like (PK-like)"/>
    <property type="match status" value="1"/>
</dbReference>
<dbReference type="KEGG" id="ehx:EMIHUDRAFT_75815"/>
<dbReference type="PaxDb" id="2903-EOD17196"/>
<dbReference type="PANTHER" id="PTHR44899">
    <property type="entry name" value="CAMK FAMILY PROTEIN KINASE"/>
    <property type="match status" value="1"/>
</dbReference>
<dbReference type="InterPro" id="IPR008271">
    <property type="entry name" value="Ser/Thr_kinase_AS"/>
</dbReference>
<evidence type="ECO:0000256" key="9">
    <source>
        <dbReference type="PROSITE-ProRule" id="PRU10141"/>
    </source>
</evidence>
<keyword evidence="4 9" id="KW-0547">Nucleotide-binding</keyword>
<dbReference type="PROSITE" id="PS00108">
    <property type="entry name" value="PROTEIN_KINASE_ST"/>
    <property type="match status" value="1"/>
</dbReference>
<evidence type="ECO:0000256" key="6">
    <source>
        <dbReference type="ARBA" id="ARBA00022840"/>
    </source>
</evidence>
<dbReference type="InterPro" id="IPR051131">
    <property type="entry name" value="NEK_Ser/Thr_kinase_NIMA"/>
</dbReference>
<dbReference type="Pfam" id="PF00069">
    <property type="entry name" value="Pkinase"/>
    <property type="match status" value="1"/>
</dbReference>
<dbReference type="InterPro" id="IPR011009">
    <property type="entry name" value="Kinase-like_dom_sf"/>
</dbReference>
<dbReference type="GO" id="GO:0004674">
    <property type="term" value="F:protein serine/threonine kinase activity"/>
    <property type="evidence" value="ECO:0007669"/>
    <property type="project" value="UniProtKB-KW"/>
</dbReference>
<dbReference type="HOGENOM" id="CLU_1520595_0_0_1"/>
<protein>
    <recommendedName>
        <fullName evidence="1">non-specific serine/threonine protein kinase</fullName>
        <ecNumber evidence="1">2.7.11.1</ecNumber>
    </recommendedName>
</protein>
<keyword evidence="13" id="KW-1185">Reference proteome</keyword>
<evidence type="ECO:0000256" key="8">
    <source>
        <dbReference type="ARBA" id="ARBA00048679"/>
    </source>
</evidence>
<dbReference type="EnsemblProtists" id="EOD17196">
    <property type="protein sequence ID" value="EOD17196"/>
    <property type="gene ID" value="EMIHUDRAFT_75815"/>
</dbReference>
<evidence type="ECO:0000313" key="12">
    <source>
        <dbReference type="EnsemblProtists" id="EOD17196"/>
    </source>
</evidence>
<dbReference type="Proteomes" id="UP000013827">
    <property type="component" value="Unassembled WGS sequence"/>
</dbReference>
<evidence type="ECO:0000256" key="2">
    <source>
        <dbReference type="ARBA" id="ARBA00022527"/>
    </source>
</evidence>
<keyword evidence="6 9" id="KW-0067">ATP-binding</keyword>
<proteinExistence type="inferred from homology"/>
<evidence type="ECO:0000256" key="5">
    <source>
        <dbReference type="ARBA" id="ARBA00022777"/>
    </source>
</evidence>
<reference evidence="12" key="2">
    <citation type="submission" date="2024-10" db="UniProtKB">
        <authorList>
            <consortium name="EnsemblProtists"/>
        </authorList>
    </citation>
    <scope>IDENTIFICATION</scope>
</reference>
<feature type="domain" description="Protein kinase" evidence="11">
    <location>
        <begin position="29"/>
        <end position="177"/>
    </location>
</feature>
<comment type="catalytic activity">
    <reaction evidence="7">
        <text>L-threonyl-[protein] + ATP = O-phospho-L-threonyl-[protein] + ADP + H(+)</text>
        <dbReference type="Rhea" id="RHEA:46608"/>
        <dbReference type="Rhea" id="RHEA-COMP:11060"/>
        <dbReference type="Rhea" id="RHEA-COMP:11605"/>
        <dbReference type="ChEBI" id="CHEBI:15378"/>
        <dbReference type="ChEBI" id="CHEBI:30013"/>
        <dbReference type="ChEBI" id="CHEBI:30616"/>
        <dbReference type="ChEBI" id="CHEBI:61977"/>
        <dbReference type="ChEBI" id="CHEBI:456216"/>
        <dbReference type="EC" id="2.7.11.1"/>
    </reaction>
</comment>